<dbReference type="InterPro" id="IPR036514">
    <property type="entry name" value="SGNH_hydro_sf"/>
</dbReference>
<dbReference type="RefSeq" id="WP_011035375.1">
    <property type="nucleotide sequence ID" value="NC_007086.1"/>
</dbReference>
<gene>
    <name evidence="3" type="ordered locus">XC_0121</name>
</gene>
<dbReference type="Pfam" id="PF13472">
    <property type="entry name" value="Lipase_GDSL_2"/>
    <property type="match status" value="1"/>
</dbReference>
<feature type="chain" id="PRO_5002600723" description="SGNH hydrolase-type esterase domain-containing protein" evidence="1">
    <location>
        <begin position="26"/>
        <end position="417"/>
    </location>
</feature>
<feature type="signal peptide" evidence="1">
    <location>
        <begin position="1"/>
        <end position="25"/>
    </location>
</feature>
<name>A0A0H2X2H1_XANC8</name>
<evidence type="ECO:0000313" key="4">
    <source>
        <dbReference type="Proteomes" id="UP000000420"/>
    </source>
</evidence>
<dbReference type="Gene3D" id="3.40.50.1110">
    <property type="entry name" value="SGNH hydrolase"/>
    <property type="match status" value="1"/>
</dbReference>
<dbReference type="CDD" id="cd01830">
    <property type="entry name" value="XynE_like"/>
    <property type="match status" value="1"/>
</dbReference>
<dbReference type="AlphaFoldDB" id="A0A0H2X2H1"/>
<dbReference type="EMBL" id="CP000050">
    <property type="protein sequence ID" value="AAY47212.1"/>
    <property type="molecule type" value="Genomic_DNA"/>
</dbReference>
<dbReference type="PANTHER" id="PTHR43784:SF2">
    <property type="entry name" value="GDSL-LIKE LIPASE_ACYLHYDROLASE, PUTATIVE (AFU_ORTHOLOGUE AFUA_2G00820)-RELATED"/>
    <property type="match status" value="1"/>
</dbReference>
<proteinExistence type="predicted"/>
<accession>A0A0H2X2H1</accession>
<evidence type="ECO:0000256" key="1">
    <source>
        <dbReference type="SAM" id="SignalP"/>
    </source>
</evidence>
<dbReference type="InterPro" id="IPR013830">
    <property type="entry name" value="SGNH_hydro"/>
</dbReference>
<sequence length="417" mass="43538">MSRIAIAAALVAALMGGVCPCPSYAQTPSAQPGWIASWATSPQAGEADAEEPLANIDGQTVRQRVRMSIGGTQLRVRLSNELSASPLTIGSASIAVAKDASTVEPASLRQLTFGGQSSVSIPAGAPILSDPVDLQVAPGAQVGISLFFPERVTSNTLHSLALKRAVVSTPGDHTRETSIAPAATSTSSIAISAVLVPQARAQRLLVAFGDSITDGAGSTTDADRSWPAQFAQRVAATDPGLSVVNAGIAGNQLSHEGYGASGLARFDRDVLALPGVTHIVLLEGINDIAAPGVKIGSRYFAPPTEVRTAEYVISAYRQLIARAHDHGIKVIGATLTPFAGNTVPGFYSPQKEAARQTVNAWIRNSHAFDAVIDFDAVLRDAEHPLQLQARFASRDRLHPNDAGYAAMADAIDVTLFR</sequence>
<evidence type="ECO:0000313" key="3">
    <source>
        <dbReference type="EMBL" id="AAY47212.1"/>
    </source>
</evidence>
<keyword evidence="1" id="KW-0732">Signal</keyword>
<dbReference type="InterPro" id="IPR053140">
    <property type="entry name" value="GDSL_Rv0518-like"/>
</dbReference>
<dbReference type="HOGENOM" id="CLU_029872_1_0_6"/>
<dbReference type="PANTHER" id="PTHR43784">
    <property type="entry name" value="GDSL-LIKE LIPASE/ACYLHYDROLASE, PUTATIVE (AFU_ORTHOLOGUE AFUA_2G00820)-RELATED"/>
    <property type="match status" value="1"/>
</dbReference>
<organism evidence="3 4">
    <name type="scientific">Xanthomonas campestris pv. campestris (strain 8004)</name>
    <dbReference type="NCBI Taxonomy" id="314565"/>
    <lineage>
        <taxon>Bacteria</taxon>
        <taxon>Pseudomonadati</taxon>
        <taxon>Pseudomonadota</taxon>
        <taxon>Gammaproteobacteria</taxon>
        <taxon>Lysobacterales</taxon>
        <taxon>Lysobacteraceae</taxon>
        <taxon>Xanthomonas</taxon>
    </lineage>
</organism>
<feature type="domain" description="SGNH hydrolase-type esterase" evidence="2">
    <location>
        <begin position="207"/>
        <end position="406"/>
    </location>
</feature>
<evidence type="ECO:0000259" key="2">
    <source>
        <dbReference type="Pfam" id="PF13472"/>
    </source>
</evidence>
<dbReference type="SUPFAM" id="SSF52266">
    <property type="entry name" value="SGNH hydrolase"/>
    <property type="match status" value="1"/>
</dbReference>
<reference evidence="3 4" key="1">
    <citation type="journal article" date="2005" name="Genome Res.">
        <title>Comparative and functional genomic analyses of the pathogenicity of phytopathogen Xanthomonas campestris pv. campestris.</title>
        <authorList>
            <person name="Qian W."/>
            <person name="Jia Y."/>
            <person name="Ren S.X."/>
            <person name="He Y.Q."/>
            <person name="Feng J.X."/>
            <person name="Lu L.F."/>
            <person name="Sun Q."/>
            <person name="Ying G."/>
            <person name="Tang D.J."/>
            <person name="Tang H."/>
            <person name="Wu W."/>
            <person name="Hao P."/>
            <person name="Wang L."/>
            <person name="Jiang B.L."/>
            <person name="Zeng S."/>
            <person name="Gu W.Y."/>
            <person name="Lu G."/>
            <person name="Rong L."/>
            <person name="Tian Y."/>
            <person name="Yao Z."/>
            <person name="Fu G."/>
            <person name="Chen B."/>
            <person name="Fang R."/>
            <person name="Qiang B."/>
            <person name="Chen Z."/>
            <person name="Zhao G.P."/>
            <person name="Tang J.L."/>
            <person name="He C."/>
        </authorList>
    </citation>
    <scope>NUCLEOTIDE SEQUENCE [LARGE SCALE GENOMIC DNA]</scope>
    <source>
        <strain evidence="3 4">8004</strain>
    </source>
</reference>
<dbReference type="KEGG" id="xcb:XC_0121"/>
<protein>
    <recommendedName>
        <fullName evidence="2">SGNH hydrolase-type esterase domain-containing protein</fullName>
    </recommendedName>
</protein>
<dbReference type="Proteomes" id="UP000000420">
    <property type="component" value="Chromosome"/>
</dbReference>
<dbReference type="GO" id="GO:0016788">
    <property type="term" value="F:hydrolase activity, acting on ester bonds"/>
    <property type="evidence" value="ECO:0007669"/>
    <property type="project" value="UniProtKB-ARBA"/>
</dbReference>